<gene>
    <name evidence="1" type="primary">ORF136737</name>
</gene>
<sequence>HLSLVNINGQEYNMSINIIKTEIMVISRQPENRTIKLQNIEIKQTSPNTYGQFSLQTEKSTINAERLTRYWGS</sequence>
<protein>
    <submittedName>
        <fullName evidence="1">Uncharacterized protein</fullName>
    </submittedName>
</protein>
<organism evidence="1">
    <name type="scientific">Arion vulgaris</name>
    <dbReference type="NCBI Taxonomy" id="1028688"/>
    <lineage>
        <taxon>Eukaryota</taxon>
        <taxon>Metazoa</taxon>
        <taxon>Spiralia</taxon>
        <taxon>Lophotrochozoa</taxon>
        <taxon>Mollusca</taxon>
        <taxon>Gastropoda</taxon>
        <taxon>Heterobranchia</taxon>
        <taxon>Euthyneura</taxon>
        <taxon>Panpulmonata</taxon>
        <taxon>Eupulmonata</taxon>
        <taxon>Stylommatophora</taxon>
        <taxon>Helicina</taxon>
        <taxon>Arionoidea</taxon>
        <taxon>Arionidae</taxon>
        <taxon>Arion</taxon>
    </lineage>
</organism>
<accession>A0A0B7AQU0</accession>
<dbReference type="EMBL" id="HACG01036524">
    <property type="protein sequence ID" value="CEK83389.1"/>
    <property type="molecule type" value="Transcribed_RNA"/>
</dbReference>
<feature type="non-terminal residue" evidence="1">
    <location>
        <position position="1"/>
    </location>
</feature>
<dbReference type="AlphaFoldDB" id="A0A0B7AQU0"/>
<name>A0A0B7AQU0_9EUPU</name>
<reference evidence="1" key="1">
    <citation type="submission" date="2014-12" db="EMBL/GenBank/DDBJ databases">
        <title>Insight into the proteome of Arion vulgaris.</title>
        <authorList>
            <person name="Aradska J."/>
            <person name="Bulat T."/>
            <person name="Smidak R."/>
            <person name="Sarate P."/>
            <person name="Gangsoo J."/>
            <person name="Sialana F."/>
            <person name="Bilban M."/>
            <person name="Lubec G."/>
        </authorList>
    </citation>
    <scope>NUCLEOTIDE SEQUENCE</scope>
    <source>
        <tissue evidence="1">Skin</tissue>
    </source>
</reference>
<evidence type="ECO:0000313" key="1">
    <source>
        <dbReference type="EMBL" id="CEK83389.1"/>
    </source>
</evidence>
<proteinExistence type="predicted"/>